<evidence type="ECO:0000313" key="1">
    <source>
        <dbReference type="EMBL" id="KAJ1675587.1"/>
    </source>
</evidence>
<keyword evidence="2" id="KW-1185">Reference proteome</keyword>
<reference evidence="1" key="1">
    <citation type="submission" date="2022-06" db="EMBL/GenBank/DDBJ databases">
        <title>Phylogenomic reconstructions and comparative analyses of Kickxellomycotina fungi.</title>
        <authorList>
            <person name="Reynolds N.K."/>
            <person name="Stajich J.E."/>
            <person name="Barry K."/>
            <person name="Grigoriev I.V."/>
            <person name="Crous P."/>
            <person name="Smith M.E."/>
        </authorList>
    </citation>
    <scope>NUCLEOTIDE SEQUENCE</scope>
    <source>
        <strain evidence="1">RSA 2271</strain>
    </source>
</reference>
<gene>
    <name evidence="1" type="primary">ERG5</name>
    <name evidence="1" type="ORF">EV182_000980</name>
</gene>
<proteinExistence type="predicted"/>
<keyword evidence="1" id="KW-0560">Oxidoreductase</keyword>
<dbReference type="EC" id="1.14.19.41" evidence="1"/>
<dbReference type="Proteomes" id="UP001145114">
    <property type="component" value="Unassembled WGS sequence"/>
</dbReference>
<evidence type="ECO:0000313" key="2">
    <source>
        <dbReference type="Proteomes" id="UP001145114"/>
    </source>
</evidence>
<organism evidence="1 2">
    <name type="scientific">Spiromyces aspiralis</name>
    <dbReference type="NCBI Taxonomy" id="68401"/>
    <lineage>
        <taxon>Eukaryota</taxon>
        <taxon>Fungi</taxon>
        <taxon>Fungi incertae sedis</taxon>
        <taxon>Zoopagomycota</taxon>
        <taxon>Kickxellomycotina</taxon>
        <taxon>Kickxellomycetes</taxon>
        <taxon>Kickxellales</taxon>
        <taxon>Kickxellaceae</taxon>
        <taxon>Spiromyces</taxon>
    </lineage>
</organism>
<name>A0ACC1HHB4_9FUNG</name>
<accession>A0ACC1HHB4</accession>
<comment type="caution">
    <text evidence="1">The sequence shown here is derived from an EMBL/GenBank/DDBJ whole genome shotgun (WGS) entry which is preliminary data.</text>
</comment>
<sequence>MWRDVEEFDKLIYGLMNRRLKEALERKVQGKVLDDDERARADLLTLMAEAAVNPTEMHRTETGINTITEKDLRANVVLFYVAGHDTTASSLSYTLLELARQPDFQSKARDEIFRVLDKDGHGETIIPTEEQQKTFTYLNAIIYETQRKYPVVTVLARKPQGPVQLGKYHIAHNPKNSVGIYVYGLHHDPDIYPDPDEFIPERFDTKSDSDSGHHRRRVPFSWIPFSEGQRMCLGKRFSLVEQRVILAVLLQRFRLQLPANSPYWNDSFTKNSFVATPTGLRIEFVPLGH</sequence>
<dbReference type="EMBL" id="JAMZIH010005241">
    <property type="protein sequence ID" value="KAJ1675587.1"/>
    <property type="molecule type" value="Genomic_DNA"/>
</dbReference>
<protein>
    <submittedName>
        <fullName evidence="1">RNA polymerase C-22 sterol desaturase</fullName>
        <ecNumber evidence="1">1.14.19.41</ecNumber>
    </submittedName>
</protein>